<gene>
    <name evidence="3" type="ORF">A6048_14655</name>
</gene>
<dbReference type="EMBL" id="CP015453">
    <property type="protein sequence ID" value="AWH96524.1"/>
    <property type="molecule type" value="Genomic_DNA"/>
</dbReference>
<feature type="region of interest" description="Disordered" evidence="1">
    <location>
        <begin position="245"/>
        <end position="290"/>
    </location>
</feature>
<organism evidence="3 4">
    <name type="scientific">Dietzia psychralcaliphila</name>
    <dbReference type="NCBI Taxonomy" id="139021"/>
    <lineage>
        <taxon>Bacteria</taxon>
        <taxon>Bacillati</taxon>
        <taxon>Actinomycetota</taxon>
        <taxon>Actinomycetes</taxon>
        <taxon>Mycobacteriales</taxon>
        <taxon>Dietziaceae</taxon>
        <taxon>Dietzia</taxon>
    </lineage>
</organism>
<dbReference type="InterPro" id="IPR000182">
    <property type="entry name" value="GNAT_dom"/>
</dbReference>
<dbReference type="InterPro" id="IPR056935">
    <property type="entry name" value="Rv0428c-like_C"/>
</dbReference>
<dbReference type="GO" id="GO:0016747">
    <property type="term" value="F:acyltransferase activity, transferring groups other than amino-acyl groups"/>
    <property type="evidence" value="ECO:0007669"/>
    <property type="project" value="InterPro"/>
</dbReference>
<evidence type="ECO:0000256" key="1">
    <source>
        <dbReference type="SAM" id="MobiDB-lite"/>
    </source>
</evidence>
<proteinExistence type="predicted"/>
<evidence type="ECO:0000313" key="4">
    <source>
        <dbReference type="Proteomes" id="UP000244903"/>
    </source>
</evidence>
<protein>
    <submittedName>
        <fullName evidence="3">GNAT family N-acetyltransferase</fullName>
    </submittedName>
</protein>
<dbReference type="PROSITE" id="PS51186">
    <property type="entry name" value="GNAT"/>
    <property type="match status" value="1"/>
</dbReference>
<dbReference type="AlphaFoldDB" id="A0AAD0NQW0"/>
<dbReference type="InterPro" id="IPR016181">
    <property type="entry name" value="Acyl_CoA_acyltransferase"/>
</dbReference>
<feature type="domain" description="N-acetyltransferase" evidence="2">
    <location>
        <begin position="312"/>
        <end position="398"/>
    </location>
</feature>
<sequence length="405" mass="43056">MAEQDRGLADRSRWNAGRRVEVGERVVVRRHLEAGQSSHLYTDVIGHVIALDPELVVRRESGEEVRIPDPDIAVLKVLPPRPVRARDIRAHEYAGALAWPGTEFELVDGWFCRAGDDWSYRGNSAVPVLPWASCGELDGVRDWYAARGLPLRLVAVDRLVDADRMMLDGVPVDHSRVRADRELLLCTADSRELLARVDATVPADARPEVVLADSPDDDWLALYHATAGLDPERVRPAMLATAGLGGTAPDSVGPGGVGPDSTAPDGTAPDSVGTDSVGTESVRPVGGEPGPGGHVVFARVEHGGDLAAIARGAVTAGPDGEPRIAVSCVQTADAHRRRGLAEVVTGALVDWGRSLGAEECHLHVFADNSAGRGLWAKLGLAPHHSMRHLVVVEGSTPRSARSDPG</sequence>
<dbReference type="Proteomes" id="UP000244903">
    <property type="component" value="Chromosome"/>
</dbReference>
<dbReference type="SUPFAM" id="SSF55729">
    <property type="entry name" value="Acyl-CoA N-acyltransferases (Nat)"/>
    <property type="match status" value="1"/>
</dbReference>
<dbReference type="Pfam" id="PF24551">
    <property type="entry name" value="SH3_Rv0428c"/>
    <property type="match status" value="1"/>
</dbReference>
<accession>A0AAD0NQW0</accession>
<dbReference type="KEGG" id="dpc:A6048_14655"/>
<evidence type="ECO:0000313" key="3">
    <source>
        <dbReference type="EMBL" id="AWH96524.1"/>
    </source>
</evidence>
<dbReference type="InterPro" id="IPR056934">
    <property type="entry name" value="SH3_Rv0428c"/>
</dbReference>
<reference evidence="3 4" key="1">
    <citation type="submission" date="2016-04" db="EMBL/GenBank/DDBJ databases">
        <title>Complete genome sequence of the haloalkaliphilic hydrocarbon-degrading bacterium Dietzia psychralcaliphila ILA-1T, isolated from a drain of a fish product-processing plant.</title>
        <authorList>
            <person name="Zhao J."/>
            <person name="Hu B."/>
            <person name="Geng S."/>
            <person name="Nie Y."/>
            <person name="Tang Y."/>
        </authorList>
    </citation>
    <scope>NUCLEOTIDE SEQUENCE [LARGE SCALE GENOMIC DNA]</scope>
    <source>
        <strain evidence="3 4">ILA-1</strain>
    </source>
</reference>
<dbReference type="RefSeq" id="WP_107745544.1">
    <property type="nucleotide sequence ID" value="NZ_CP015453.1"/>
</dbReference>
<evidence type="ECO:0000259" key="2">
    <source>
        <dbReference type="PROSITE" id="PS51186"/>
    </source>
</evidence>
<keyword evidence="4" id="KW-1185">Reference proteome</keyword>
<name>A0AAD0NQW0_9ACTN</name>
<dbReference type="Pfam" id="PF24553">
    <property type="entry name" value="Rv0428c_C"/>
    <property type="match status" value="2"/>
</dbReference>
<dbReference type="Gene3D" id="3.40.630.30">
    <property type="match status" value="1"/>
</dbReference>